<feature type="domain" description="Helix-turn-helix" evidence="1">
    <location>
        <begin position="6"/>
        <end position="57"/>
    </location>
</feature>
<sequence>MRKRIFLNPEEAIELFNLNRRKFYRLIKEEKQLGFIALYGSRRLVIRGEFEKYLEANPKIKEGLKNASRKNKDTP</sequence>
<dbReference type="RefSeq" id="WP_159755019.1">
    <property type="nucleotide sequence ID" value="NZ_WUQX01000001.1"/>
</dbReference>
<accession>A0A7X3ML37</accession>
<dbReference type="InterPro" id="IPR038148">
    <property type="entry name" value="Tn1545/Tn916_Xis"/>
</dbReference>
<dbReference type="AlphaFoldDB" id="A0A7X3ML37"/>
<keyword evidence="3" id="KW-1185">Reference proteome</keyword>
<dbReference type="Gene3D" id="3.90.105.50">
    <property type="match status" value="1"/>
</dbReference>
<gene>
    <name evidence="2" type="ORF">GN277_24755</name>
</gene>
<dbReference type="InterPro" id="IPR041657">
    <property type="entry name" value="HTH_17"/>
</dbReference>
<name>A0A7X3ML37_9FIRM</name>
<evidence type="ECO:0000313" key="2">
    <source>
        <dbReference type="EMBL" id="MXP78438.1"/>
    </source>
</evidence>
<comment type="caution">
    <text evidence="2">The sequence shown here is derived from an EMBL/GenBank/DDBJ whole genome shotgun (WGS) entry which is preliminary data.</text>
</comment>
<evidence type="ECO:0000259" key="1">
    <source>
        <dbReference type="Pfam" id="PF12728"/>
    </source>
</evidence>
<reference evidence="2 3" key="1">
    <citation type="submission" date="2019-12" db="EMBL/GenBank/DDBJ databases">
        <title>Sporaefaciens musculi gen. nov., sp. nov., a novel bacterium isolated from the caecum of an obese mouse.</title>
        <authorList>
            <person name="Rasmussen T.S."/>
            <person name="Streidl T."/>
            <person name="Hitch T.C.A."/>
            <person name="Wortmann E."/>
            <person name="Deptula P."/>
            <person name="Hansen M."/>
            <person name="Nielsen D.S."/>
            <person name="Clavel T."/>
            <person name="Vogensen F.K."/>
        </authorList>
    </citation>
    <scope>NUCLEOTIDE SEQUENCE [LARGE SCALE GENOMIC DNA]</scope>
    <source>
        <strain evidence="2 3">WCA-9-b2</strain>
    </source>
</reference>
<dbReference type="EMBL" id="WUQX01000001">
    <property type="protein sequence ID" value="MXP78438.1"/>
    <property type="molecule type" value="Genomic_DNA"/>
</dbReference>
<evidence type="ECO:0000313" key="3">
    <source>
        <dbReference type="Proteomes" id="UP000460412"/>
    </source>
</evidence>
<organism evidence="2 3">
    <name type="scientific">Sporofaciens musculi</name>
    <dbReference type="NCBI Taxonomy" id="2681861"/>
    <lineage>
        <taxon>Bacteria</taxon>
        <taxon>Bacillati</taxon>
        <taxon>Bacillota</taxon>
        <taxon>Clostridia</taxon>
        <taxon>Lachnospirales</taxon>
        <taxon>Lachnospiraceae</taxon>
        <taxon>Sporofaciens</taxon>
    </lineage>
</organism>
<dbReference type="Pfam" id="PF12728">
    <property type="entry name" value="HTH_17"/>
    <property type="match status" value="1"/>
</dbReference>
<protein>
    <submittedName>
        <fullName evidence="2">Helix-turn-helix domain-containing protein</fullName>
    </submittedName>
</protein>
<dbReference type="Proteomes" id="UP000460412">
    <property type="component" value="Unassembled WGS sequence"/>
</dbReference>
<proteinExistence type="predicted"/>